<comment type="caution">
    <text evidence="2">The sequence shown here is derived from an EMBL/GenBank/DDBJ whole genome shotgun (WGS) entry which is preliminary data.</text>
</comment>
<keyword evidence="3" id="KW-1185">Reference proteome</keyword>
<reference evidence="2 3" key="1">
    <citation type="journal article" date="2023" name="bioRxiv">
        <title>Conserved and derived expression patterns and positive selection on dental genes reveal complex evolutionary context of ever-growing rodent molars.</title>
        <authorList>
            <person name="Calamari Z.T."/>
            <person name="Song A."/>
            <person name="Cohen E."/>
            <person name="Akter M."/>
            <person name="Roy R.D."/>
            <person name="Hallikas O."/>
            <person name="Christensen M.M."/>
            <person name="Li P."/>
            <person name="Marangoni P."/>
            <person name="Jernvall J."/>
            <person name="Klein O.D."/>
        </authorList>
    </citation>
    <scope>NUCLEOTIDE SEQUENCE [LARGE SCALE GENOMIC DNA]</scope>
    <source>
        <strain evidence="2">V071</strain>
    </source>
</reference>
<evidence type="ECO:0000256" key="1">
    <source>
        <dbReference type="SAM" id="MobiDB-lite"/>
    </source>
</evidence>
<organism evidence="2 3">
    <name type="scientific">Myodes glareolus</name>
    <name type="common">Bank vole</name>
    <name type="synonym">Clethrionomys glareolus</name>
    <dbReference type="NCBI Taxonomy" id="447135"/>
    <lineage>
        <taxon>Eukaryota</taxon>
        <taxon>Metazoa</taxon>
        <taxon>Chordata</taxon>
        <taxon>Craniata</taxon>
        <taxon>Vertebrata</taxon>
        <taxon>Euteleostomi</taxon>
        <taxon>Mammalia</taxon>
        <taxon>Eutheria</taxon>
        <taxon>Euarchontoglires</taxon>
        <taxon>Glires</taxon>
        <taxon>Rodentia</taxon>
        <taxon>Myomorpha</taxon>
        <taxon>Muroidea</taxon>
        <taxon>Cricetidae</taxon>
        <taxon>Arvicolinae</taxon>
        <taxon>Myodes</taxon>
    </lineage>
</organism>
<sequence length="59" mass="6201">PAPDTSPVWPLSWLSSGEVGAHSRVVVPGVVGRGRTSFPSVPNLEPKCGDAHRNPGTQR</sequence>
<evidence type="ECO:0000313" key="3">
    <source>
        <dbReference type="Proteomes" id="UP001488838"/>
    </source>
</evidence>
<evidence type="ECO:0000313" key="2">
    <source>
        <dbReference type="EMBL" id="KAK7799068.1"/>
    </source>
</evidence>
<dbReference type="EMBL" id="JBBHLL010000639">
    <property type="protein sequence ID" value="KAK7799068.1"/>
    <property type="molecule type" value="Genomic_DNA"/>
</dbReference>
<accession>A0AAW0H8T0</accession>
<dbReference type="AlphaFoldDB" id="A0AAW0H8T0"/>
<protein>
    <submittedName>
        <fullName evidence="2">Uncharacterized protein</fullName>
    </submittedName>
</protein>
<name>A0AAW0H8T0_MYOGA</name>
<feature type="region of interest" description="Disordered" evidence="1">
    <location>
        <begin position="34"/>
        <end position="59"/>
    </location>
</feature>
<dbReference type="Proteomes" id="UP001488838">
    <property type="component" value="Unassembled WGS sequence"/>
</dbReference>
<proteinExistence type="predicted"/>
<gene>
    <name evidence="2" type="ORF">U0070_009515</name>
</gene>
<feature type="non-terminal residue" evidence="2">
    <location>
        <position position="1"/>
    </location>
</feature>